<dbReference type="Proteomes" id="UP000314294">
    <property type="component" value="Unassembled WGS sequence"/>
</dbReference>
<sequence>MSSSPLNPTAVTLQRGGNKGPTLSSFSQAAQNQNQNQNPRTLTLCIPGNLANHLSAPGSEMQPDRYWELETES</sequence>
<dbReference type="EMBL" id="SRLO01004756">
    <property type="protein sequence ID" value="TNN30201.1"/>
    <property type="molecule type" value="Genomic_DNA"/>
</dbReference>
<feature type="region of interest" description="Disordered" evidence="1">
    <location>
        <begin position="1"/>
        <end position="44"/>
    </location>
</feature>
<keyword evidence="3" id="KW-1185">Reference proteome</keyword>
<evidence type="ECO:0000313" key="3">
    <source>
        <dbReference type="Proteomes" id="UP000314294"/>
    </source>
</evidence>
<feature type="region of interest" description="Disordered" evidence="1">
    <location>
        <begin position="54"/>
        <end position="73"/>
    </location>
</feature>
<gene>
    <name evidence="2" type="ORF">EYF80_059648</name>
</gene>
<evidence type="ECO:0000313" key="2">
    <source>
        <dbReference type="EMBL" id="TNN30201.1"/>
    </source>
</evidence>
<feature type="compositionally biased region" description="Polar residues" evidence="1">
    <location>
        <begin position="1"/>
        <end position="12"/>
    </location>
</feature>
<comment type="caution">
    <text evidence="2">The sequence shown here is derived from an EMBL/GenBank/DDBJ whole genome shotgun (WGS) entry which is preliminary data.</text>
</comment>
<feature type="compositionally biased region" description="Low complexity" evidence="1">
    <location>
        <begin position="28"/>
        <end position="38"/>
    </location>
</feature>
<organism evidence="2 3">
    <name type="scientific">Liparis tanakae</name>
    <name type="common">Tanaka's snailfish</name>
    <dbReference type="NCBI Taxonomy" id="230148"/>
    <lineage>
        <taxon>Eukaryota</taxon>
        <taxon>Metazoa</taxon>
        <taxon>Chordata</taxon>
        <taxon>Craniata</taxon>
        <taxon>Vertebrata</taxon>
        <taxon>Euteleostomi</taxon>
        <taxon>Actinopterygii</taxon>
        <taxon>Neopterygii</taxon>
        <taxon>Teleostei</taxon>
        <taxon>Neoteleostei</taxon>
        <taxon>Acanthomorphata</taxon>
        <taxon>Eupercaria</taxon>
        <taxon>Perciformes</taxon>
        <taxon>Cottioidei</taxon>
        <taxon>Cottales</taxon>
        <taxon>Liparidae</taxon>
        <taxon>Liparis</taxon>
    </lineage>
</organism>
<dbReference type="AlphaFoldDB" id="A0A4Z2ENQ2"/>
<name>A0A4Z2ENQ2_9TELE</name>
<protein>
    <submittedName>
        <fullName evidence="2">Uncharacterized protein</fullName>
    </submittedName>
</protein>
<reference evidence="2 3" key="1">
    <citation type="submission" date="2019-03" db="EMBL/GenBank/DDBJ databases">
        <title>First draft genome of Liparis tanakae, snailfish: a comprehensive survey of snailfish specific genes.</title>
        <authorList>
            <person name="Kim W."/>
            <person name="Song I."/>
            <person name="Jeong J.-H."/>
            <person name="Kim D."/>
            <person name="Kim S."/>
            <person name="Ryu S."/>
            <person name="Song J.Y."/>
            <person name="Lee S.K."/>
        </authorList>
    </citation>
    <scope>NUCLEOTIDE SEQUENCE [LARGE SCALE GENOMIC DNA]</scope>
    <source>
        <tissue evidence="2">Muscle</tissue>
    </source>
</reference>
<proteinExistence type="predicted"/>
<feature type="compositionally biased region" description="Basic and acidic residues" evidence="1">
    <location>
        <begin position="62"/>
        <end position="73"/>
    </location>
</feature>
<evidence type="ECO:0000256" key="1">
    <source>
        <dbReference type="SAM" id="MobiDB-lite"/>
    </source>
</evidence>
<accession>A0A4Z2ENQ2</accession>